<dbReference type="Gene3D" id="3.30.700.10">
    <property type="entry name" value="Glycoprotein, Type 4 Pilin"/>
    <property type="match status" value="1"/>
</dbReference>
<sequence>MYKNTFNHHSSSGFTLLESLVVIVFIGILSAIALPNWLAFVDIQRLNTAQDEVYQAMRQAQSQAIKQKSTWQISLREQNNVVQWAVHPADAEKFIPDAVSANDHLWHNLEQNIRIDQQTNNKGKYETTFSKQTSPLIWRLMFNYQGCPVYKVGNECTQTSLRTLGQITFKSQNGGKDRRCIYMSTVLGAIRTGKDHAKANKNNKYCY</sequence>
<dbReference type="InterPro" id="IPR012902">
    <property type="entry name" value="N_methyl_site"/>
</dbReference>
<accession>A0A8J7C937</accession>
<feature type="transmembrane region" description="Helical" evidence="1">
    <location>
        <begin position="20"/>
        <end position="40"/>
    </location>
</feature>
<keyword evidence="1" id="KW-0472">Membrane</keyword>
<dbReference type="SUPFAM" id="SSF54523">
    <property type="entry name" value="Pili subunits"/>
    <property type="match status" value="1"/>
</dbReference>
<keyword evidence="1" id="KW-1133">Transmembrane helix</keyword>
<protein>
    <submittedName>
        <fullName evidence="2">Type II secretion system protein</fullName>
    </submittedName>
</protein>
<evidence type="ECO:0000313" key="3">
    <source>
        <dbReference type="Proteomes" id="UP000629098"/>
    </source>
</evidence>
<dbReference type="InterPro" id="IPR045584">
    <property type="entry name" value="Pilin-like"/>
</dbReference>
<comment type="caution">
    <text evidence="2">The sequence shown here is derived from an EMBL/GenBank/DDBJ whole genome shotgun (WGS) entry which is preliminary data.</text>
</comment>
<dbReference type="PROSITE" id="PS00409">
    <property type="entry name" value="PROKAR_NTER_METHYL"/>
    <property type="match status" value="1"/>
</dbReference>
<dbReference type="EMBL" id="JACXAE010000111">
    <property type="protein sequence ID" value="MBD2777644.1"/>
    <property type="molecule type" value="Genomic_DNA"/>
</dbReference>
<dbReference type="Proteomes" id="UP000629098">
    <property type="component" value="Unassembled WGS sequence"/>
</dbReference>
<keyword evidence="3" id="KW-1185">Reference proteome</keyword>
<gene>
    <name evidence="2" type="ORF">ICL16_37785</name>
</gene>
<keyword evidence="1" id="KW-0812">Transmembrane</keyword>
<evidence type="ECO:0000313" key="2">
    <source>
        <dbReference type="EMBL" id="MBD2777644.1"/>
    </source>
</evidence>
<dbReference type="AlphaFoldDB" id="A0A8J7C937"/>
<evidence type="ECO:0000256" key="1">
    <source>
        <dbReference type="SAM" id="Phobius"/>
    </source>
</evidence>
<name>A0A8J7C937_9CYAN</name>
<dbReference type="NCBIfam" id="TIGR02532">
    <property type="entry name" value="IV_pilin_GFxxxE"/>
    <property type="match status" value="1"/>
</dbReference>
<dbReference type="RefSeq" id="WP_190836713.1">
    <property type="nucleotide sequence ID" value="NZ_CAWPPI010000111.1"/>
</dbReference>
<organism evidence="2 3">
    <name type="scientific">Iningainema tapete BLCC-T55</name>
    <dbReference type="NCBI Taxonomy" id="2748662"/>
    <lineage>
        <taxon>Bacteria</taxon>
        <taxon>Bacillati</taxon>
        <taxon>Cyanobacteriota</taxon>
        <taxon>Cyanophyceae</taxon>
        <taxon>Nostocales</taxon>
        <taxon>Scytonemataceae</taxon>
        <taxon>Iningainema tapete</taxon>
    </lineage>
</organism>
<proteinExistence type="predicted"/>
<reference evidence="2" key="1">
    <citation type="submission" date="2020-09" db="EMBL/GenBank/DDBJ databases">
        <title>Iningainema tapete sp. nov. (Scytonemataceae, Cyanobacteria) from greenhouses in central Florida (USA) produces two types of nodularin with biosynthetic potential for microcystin-LR and anabaenopeptins.</title>
        <authorList>
            <person name="Berthold D.E."/>
            <person name="Lefler F.W."/>
            <person name="Huang I.-S."/>
            <person name="Abdulla H."/>
            <person name="Zimba P.V."/>
            <person name="Laughinghouse H.D. IV."/>
        </authorList>
    </citation>
    <scope>NUCLEOTIDE SEQUENCE</scope>
    <source>
        <strain evidence="2">BLCCT55</strain>
    </source>
</reference>